<dbReference type="NCBIfam" id="TIGR04183">
    <property type="entry name" value="Por_Secre_tail"/>
    <property type="match status" value="1"/>
</dbReference>
<keyword evidence="3" id="KW-1185">Reference proteome</keyword>
<evidence type="ECO:0000313" key="2">
    <source>
        <dbReference type="EMBL" id="SFO56236.1"/>
    </source>
</evidence>
<dbReference type="RefSeq" id="WP_091654872.1">
    <property type="nucleotide sequence ID" value="NZ_FOVW01000008.1"/>
</dbReference>
<feature type="domain" description="Secretion system C-terminal sorting" evidence="1">
    <location>
        <begin position="999"/>
        <end position="1061"/>
    </location>
</feature>
<dbReference type="STRING" id="226506.SAMN04488519_108117"/>
<gene>
    <name evidence="2" type="ORF">SAMN04488519_108117</name>
</gene>
<organism evidence="2 3">
    <name type="scientific">Algoriphagus ornithinivorans</name>
    <dbReference type="NCBI Taxonomy" id="226506"/>
    <lineage>
        <taxon>Bacteria</taxon>
        <taxon>Pseudomonadati</taxon>
        <taxon>Bacteroidota</taxon>
        <taxon>Cytophagia</taxon>
        <taxon>Cytophagales</taxon>
        <taxon>Cyclobacteriaceae</taxon>
        <taxon>Algoriphagus</taxon>
    </lineage>
</organism>
<sequence length="1070" mass="116423">MKQFYLSGLIGLICLLVFPLTTFGQTRGSTSSVQQNLRFQEEFNNVSLDPNPNVGGGTRVNFSHKFSNNSGSSLGASIAKDILAQNGINIPGWLTELADLGGSGFFCSSISPTFSANASVDAGGYYQVHSVGSSNINLDYPVEVFIEYPEANTFACGETVRINTSYQIQDPGNGNKLRVSPPFINQEIGPLIDDLSLSASIGIDAEVGFGVTIYYPCLSGICSEEICSDKLYFDQSKEFKLSQSLPSLPALINICDKAFGPNATQADILACRWSGLSPLFNLGQSALDAYNRQQGTSYSLATFPNQNTVLIAPPDLPPNGPTIPEFEASFRNTASTELNSFSLNGGTKLKVSGNKNSVTQMNYDLVSLLDYAGLTTSFSLGNNLGSIDAGDVAPTLTMDQEMDFEYDPKVNLTISLGREMNYTVFNNDGSFSHSGFGSTVSLFAGQYIEAQFPQELSSPVSINGQSFINGDFKSLSKQEIFESTKITFGELKIGNAVDITLINEETTRERIGTNTIIDHTFNLQGTQILDLPGFLLDPENPVIEVKDVITKDILNIGGGKRQVVYEITLSNEGDVLLSEVQSTFDLSESFQDASNFFVNCISSNGLIVNSEFDGEIDKNLLANGNQIGVGDSFTIEVLVIVTPEIASISESGCFETVEYDVFAKATGVSPIGTFVENNFNQCTQEITGPDIINTVDLGAEVIDELSDFSIYGFEQVYFSKNFTESQGSVGSAGDMIFENVSMQGGVPVTIVGDIYVANELILRGESRVVFDYMQLGKEVDSQKKSALLPLGAISRESDCVVSFDQPIFEVPDNNSKEKIQLKKGNSLDLAPGTYRSIDMLEGTILNLESGVYNFDSWKISGKNATINFNVSNGPILIQVRKWLPHADQQYLAGSDGAQSMVSIHYSGNEPVRFKNTFFQGNILAPFASVDFAENSLLEGTLYANKVQFTDGSTFIGPKYLAPLNASPECQPLDEAARKLEEEVQEVATELDRKDEQIRMYPNPTSNILTIDGIHPEILPAQVYIYDSNFRLVKSLIATSTDVQFAMQDLANGLYFIRVGNLGTLHRIIKN</sequence>
<dbReference type="Proteomes" id="UP000199564">
    <property type="component" value="Unassembled WGS sequence"/>
</dbReference>
<proteinExistence type="predicted"/>
<dbReference type="InterPro" id="IPR026444">
    <property type="entry name" value="Secre_tail"/>
</dbReference>
<name>A0A1I5I7Z5_9BACT</name>
<dbReference type="Pfam" id="PF18962">
    <property type="entry name" value="Por_Secre_tail"/>
    <property type="match status" value="1"/>
</dbReference>
<reference evidence="3" key="1">
    <citation type="submission" date="2016-10" db="EMBL/GenBank/DDBJ databases">
        <authorList>
            <person name="Varghese N."/>
            <person name="Submissions S."/>
        </authorList>
    </citation>
    <scope>NUCLEOTIDE SEQUENCE [LARGE SCALE GENOMIC DNA]</scope>
    <source>
        <strain evidence="3">DSM 15282</strain>
    </source>
</reference>
<dbReference type="AlphaFoldDB" id="A0A1I5I7Z5"/>
<evidence type="ECO:0000259" key="1">
    <source>
        <dbReference type="Pfam" id="PF18962"/>
    </source>
</evidence>
<evidence type="ECO:0000313" key="3">
    <source>
        <dbReference type="Proteomes" id="UP000199564"/>
    </source>
</evidence>
<accession>A0A1I5I7Z5</accession>
<protein>
    <submittedName>
        <fullName evidence="2">Por secretion system C-terminal sorting domain-containing protein</fullName>
    </submittedName>
</protein>
<dbReference type="EMBL" id="FOVW01000008">
    <property type="protein sequence ID" value="SFO56236.1"/>
    <property type="molecule type" value="Genomic_DNA"/>
</dbReference>